<comment type="caution">
    <text evidence="1">The sequence shown here is derived from an EMBL/GenBank/DDBJ whole genome shotgun (WGS) entry which is preliminary data.</text>
</comment>
<dbReference type="Proteomes" id="UP001152484">
    <property type="component" value="Unassembled WGS sequence"/>
</dbReference>
<evidence type="ECO:0000313" key="2">
    <source>
        <dbReference type="Proteomes" id="UP001152484"/>
    </source>
</evidence>
<reference evidence="1" key="1">
    <citation type="submission" date="2022-07" db="EMBL/GenBank/DDBJ databases">
        <authorList>
            <person name="Macas J."/>
            <person name="Novak P."/>
            <person name="Neumann P."/>
        </authorList>
    </citation>
    <scope>NUCLEOTIDE SEQUENCE</scope>
</reference>
<evidence type="ECO:0000313" key="1">
    <source>
        <dbReference type="EMBL" id="CAH9089218.1"/>
    </source>
</evidence>
<organism evidence="1 2">
    <name type="scientific">Cuscuta europaea</name>
    <name type="common">European dodder</name>
    <dbReference type="NCBI Taxonomy" id="41803"/>
    <lineage>
        <taxon>Eukaryota</taxon>
        <taxon>Viridiplantae</taxon>
        <taxon>Streptophyta</taxon>
        <taxon>Embryophyta</taxon>
        <taxon>Tracheophyta</taxon>
        <taxon>Spermatophyta</taxon>
        <taxon>Magnoliopsida</taxon>
        <taxon>eudicotyledons</taxon>
        <taxon>Gunneridae</taxon>
        <taxon>Pentapetalae</taxon>
        <taxon>asterids</taxon>
        <taxon>lamiids</taxon>
        <taxon>Solanales</taxon>
        <taxon>Convolvulaceae</taxon>
        <taxon>Cuscuteae</taxon>
        <taxon>Cuscuta</taxon>
        <taxon>Cuscuta subgen. Cuscuta</taxon>
    </lineage>
</organism>
<proteinExistence type="predicted"/>
<keyword evidence="2" id="KW-1185">Reference proteome</keyword>
<dbReference type="EMBL" id="CAMAPE010000020">
    <property type="protein sequence ID" value="CAH9089218.1"/>
    <property type="molecule type" value="Genomic_DNA"/>
</dbReference>
<dbReference type="AlphaFoldDB" id="A0A9P0Z4S3"/>
<sequence>MEGGDDEIDMAHVVQPSFSESPITPPPPEPLLHCRRKSAFDRIYFTVAASPSAQFCSAEFPLLVARQINSLFLVTDDVVILDLIYFFSSLDNLFSSITF</sequence>
<name>A0A9P0Z4S3_CUSEU</name>
<accession>A0A9P0Z4S3</accession>
<protein>
    <submittedName>
        <fullName evidence="1">Uncharacterized protein</fullName>
    </submittedName>
</protein>
<gene>
    <name evidence="1" type="ORF">CEURO_LOCUS10788</name>
</gene>